<dbReference type="EnsemblMetazoa" id="XM_019914393.1">
    <property type="protein sequence ID" value="XP_019769952.1"/>
    <property type="gene ID" value="LOC109544297"/>
</dbReference>
<dbReference type="PANTHER" id="PTHR12775">
    <property type="entry name" value="PROTEIN C20ORF43 HOMOLOG"/>
    <property type="match status" value="1"/>
</dbReference>
<dbReference type="InterPro" id="IPR006735">
    <property type="entry name" value="Rtf2"/>
</dbReference>
<proteinExistence type="inferred from homology"/>
<evidence type="ECO:0000256" key="3">
    <source>
        <dbReference type="ARBA" id="ARBA00030367"/>
    </source>
</evidence>
<reference evidence="5" key="1">
    <citation type="journal article" date="2013" name="Genome Biol.">
        <title>Draft genome of the mountain pine beetle, Dendroctonus ponderosae Hopkins, a major forest pest.</title>
        <authorList>
            <person name="Keeling C.I."/>
            <person name="Yuen M.M."/>
            <person name="Liao N.Y."/>
            <person name="Docking T.R."/>
            <person name="Chan S.K."/>
            <person name="Taylor G.A."/>
            <person name="Palmquist D.L."/>
            <person name="Jackman S.D."/>
            <person name="Nguyen A."/>
            <person name="Li M."/>
            <person name="Henderson H."/>
            <person name="Janes J.K."/>
            <person name="Zhao Y."/>
            <person name="Pandoh P."/>
            <person name="Moore R."/>
            <person name="Sperling F.A."/>
            <person name="Huber D.P."/>
            <person name="Birol I."/>
            <person name="Jones S.J."/>
            <person name="Bohlmann J."/>
        </authorList>
    </citation>
    <scope>NUCLEOTIDE SEQUENCE</scope>
</reference>
<dbReference type="GeneID" id="109544297"/>
<reference evidence="4" key="2">
    <citation type="submission" date="2024-08" db="UniProtKB">
        <authorList>
            <consortium name="EnsemblMetazoa"/>
        </authorList>
    </citation>
    <scope>IDENTIFICATION</scope>
</reference>
<accession>A0AAR5Q9P8</accession>
<dbReference type="KEGG" id="dpa:109544297"/>
<dbReference type="Proteomes" id="UP000019118">
    <property type="component" value="Unassembled WGS sequence"/>
</dbReference>
<protein>
    <recommendedName>
        <fullName evidence="2">Replication termination factor 2</fullName>
    </recommendedName>
    <alternativeName>
        <fullName evidence="3">Replication termination factor 2 domain-containing protein 1</fullName>
    </alternativeName>
</protein>
<organism evidence="4 5">
    <name type="scientific">Dendroctonus ponderosae</name>
    <name type="common">Mountain pine beetle</name>
    <dbReference type="NCBI Taxonomy" id="77166"/>
    <lineage>
        <taxon>Eukaryota</taxon>
        <taxon>Metazoa</taxon>
        <taxon>Ecdysozoa</taxon>
        <taxon>Arthropoda</taxon>
        <taxon>Hexapoda</taxon>
        <taxon>Insecta</taxon>
        <taxon>Pterygota</taxon>
        <taxon>Neoptera</taxon>
        <taxon>Endopterygota</taxon>
        <taxon>Coleoptera</taxon>
        <taxon>Polyphaga</taxon>
        <taxon>Cucujiformia</taxon>
        <taxon>Curculionidae</taxon>
        <taxon>Scolytinae</taxon>
        <taxon>Dendroctonus</taxon>
    </lineage>
</organism>
<evidence type="ECO:0000256" key="1">
    <source>
        <dbReference type="ARBA" id="ARBA00009885"/>
    </source>
</evidence>
<comment type="similarity">
    <text evidence="1">Belongs to the rtf2 family.</text>
</comment>
<name>A0AAR5Q9P8_DENPD</name>
<evidence type="ECO:0000313" key="5">
    <source>
        <dbReference type="Proteomes" id="UP000019118"/>
    </source>
</evidence>
<dbReference type="GO" id="GO:0005634">
    <property type="term" value="C:nucleus"/>
    <property type="evidence" value="ECO:0007669"/>
    <property type="project" value="TreeGrafter"/>
</dbReference>
<dbReference type="AlphaFoldDB" id="A0AAR5Q9P8"/>
<evidence type="ECO:0000313" key="4">
    <source>
        <dbReference type="EnsemblMetazoa" id="XP_019769952.1"/>
    </source>
</evidence>
<dbReference type="InterPro" id="IPR027799">
    <property type="entry name" value="Rtf2_RING-finger"/>
</dbReference>
<dbReference type="Pfam" id="PF04641">
    <property type="entry name" value="Rtf2"/>
    <property type="match status" value="1"/>
</dbReference>
<keyword evidence="5" id="KW-1185">Reference proteome</keyword>
<dbReference type="GO" id="GO:0006274">
    <property type="term" value="P:DNA replication termination"/>
    <property type="evidence" value="ECO:0007669"/>
    <property type="project" value="TreeGrafter"/>
</dbReference>
<evidence type="ECO:0000256" key="2">
    <source>
        <dbReference type="ARBA" id="ARBA00015157"/>
    </source>
</evidence>
<sequence length="331" mass="37456">MVSIHIYDTHIWVNRSQSVFVFGSLTSVLSNNSTMGCDGGTIPRRDELVKTKKKPEQKDKVAERVALWRCCAISQQLLQEPVVMCHLGKLYNKMALIESLLDRRSLPAKFKHIKSLRDVKDLQLTKNLESKGDEDKKEGTVDHRGSPYICPVLKLEMSGQFRFVAIWSCGCVFSERAYKELAIKFCHKCNKSFIHEDVVILNPSSEEDLVLMQTRMAMRQALNKKLKKMKIEVSSDTETEAAGKRAPKHIKPAAPCAIPLKKLRTETTSNIGNVISSGKVTKPEEIAKMTSDYSIAKDGSVSDVYKSLFTSHKSEQEQTRAHWVTYNPFFN</sequence>
<dbReference type="CDD" id="cd16653">
    <property type="entry name" value="RING-like_Rtf2"/>
    <property type="match status" value="1"/>
</dbReference>
<dbReference type="PANTHER" id="PTHR12775:SF0">
    <property type="entry name" value="REPLICATION TERMINATION FACTOR 2"/>
    <property type="match status" value="1"/>
</dbReference>